<organism evidence="2">
    <name type="scientific">Anguilla anguilla</name>
    <name type="common">European freshwater eel</name>
    <name type="synonym">Muraena anguilla</name>
    <dbReference type="NCBI Taxonomy" id="7936"/>
    <lineage>
        <taxon>Eukaryota</taxon>
        <taxon>Metazoa</taxon>
        <taxon>Chordata</taxon>
        <taxon>Craniata</taxon>
        <taxon>Vertebrata</taxon>
        <taxon>Euteleostomi</taxon>
        <taxon>Actinopterygii</taxon>
        <taxon>Neopterygii</taxon>
        <taxon>Teleostei</taxon>
        <taxon>Anguilliformes</taxon>
        <taxon>Anguillidae</taxon>
        <taxon>Anguilla</taxon>
    </lineage>
</organism>
<keyword evidence="1" id="KW-0472">Membrane</keyword>
<protein>
    <submittedName>
        <fullName evidence="2">Uncharacterized protein</fullName>
    </submittedName>
</protein>
<proteinExistence type="predicted"/>
<sequence length="49" mass="6099">MVRYVFFIVFYYVFRCIFLHFELSILLDLFLTSTNELLFQEVILQMARR</sequence>
<dbReference type="AlphaFoldDB" id="A0A0E9SDU4"/>
<reference evidence="2" key="1">
    <citation type="submission" date="2014-11" db="EMBL/GenBank/DDBJ databases">
        <authorList>
            <person name="Amaro Gonzalez C."/>
        </authorList>
    </citation>
    <scope>NUCLEOTIDE SEQUENCE</scope>
</reference>
<name>A0A0E9SDU4_ANGAN</name>
<reference evidence="2" key="2">
    <citation type="journal article" date="2015" name="Fish Shellfish Immunol.">
        <title>Early steps in the European eel (Anguilla anguilla)-Vibrio vulnificus interaction in the gills: Role of the RtxA13 toxin.</title>
        <authorList>
            <person name="Callol A."/>
            <person name="Pajuelo D."/>
            <person name="Ebbesson L."/>
            <person name="Teles M."/>
            <person name="MacKenzie S."/>
            <person name="Amaro C."/>
        </authorList>
    </citation>
    <scope>NUCLEOTIDE SEQUENCE</scope>
</reference>
<accession>A0A0E9SDU4</accession>
<dbReference type="EMBL" id="GBXM01069121">
    <property type="protein sequence ID" value="JAH39456.1"/>
    <property type="molecule type" value="Transcribed_RNA"/>
</dbReference>
<keyword evidence="1" id="KW-0812">Transmembrane</keyword>
<evidence type="ECO:0000313" key="2">
    <source>
        <dbReference type="EMBL" id="JAH39456.1"/>
    </source>
</evidence>
<feature type="transmembrane region" description="Helical" evidence="1">
    <location>
        <begin position="6"/>
        <end position="31"/>
    </location>
</feature>
<evidence type="ECO:0000256" key="1">
    <source>
        <dbReference type="SAM" id="Phobius"/>
    </source>
</evidence>
<keyword evidence="1" id="KW-1133">Transmembrane helix</keyword>